<comment type="similarity">
    <text evidence="1">Belongs to the PROTOR family.</text>
</comment>
<dbReference type="Pfam" id="PF08539">
    <property type="entry name" value="HbrB"/>
    <property type="match status" value="1"/>
</dbReference>
<dbReference type="PANTHER" id="PTHR32428">
    <property type="entry name" value="TARGET OF RAPAMYCIN COMPLEX 2 SUBUNIT BIT61-RELATED"/>
    <property type="match status" value="1"/>
</dbReference>
<keyword evidence="3" id="KW-1185">Reference proteome</keyword>
<dbReference type="EMBL" id="VXIV02000646">
    <property type="protein sequence ID" value="KAF6036942.1"/>
    <property type="molecule type" value="Genomic_DNA"/>
</dbReference>
<dbReference type="OrthoDB" id="2290221at2759"/>
<dbReference type="AlphaFoldDB" id="A0A7J7KE59"/>
<dbReference type="GO" id="GO:0038203">
    <property type="term" value="P:TORC2 signaling"/>
    <property type="evidence" value="ECO:0007669"/>
    <property type="project" value="TreeGrafter"/>
</dbReference>
<accession>A0A7J7KE59</accession>
<protein>
    <submittedName>
        <fullName evidence="2">PRR5L</fullName>
    </submittedName>
</protein>
<reference evidence="2" key="1">
    <citation type="submission" date="2020-06" db="EMBL/GenBank/DDBJ databases">
        <title>Draft genome of Bugula neritina, a colonial animal packing powerful symbionts and potential medicines.</title>
        <authorList>
            <person name="Rayko M."/>
        </authorList>
    </citation>
    <scope>NUCLEOTIDE SEQUENCE [LARGE SCALE GENOMIC DNA]</scope>
    <source>
        <strain evidence="2">Kwan_BN1</strain>
    </source>
</reference>
<proteinExistence type="inferred from homology"/>
<name>A0A7J7KE59_BUGNE</name>
<dbReference type="PANTHER" id="PTHR32428:SF2">
    <property type="entry name" value="TARGET OF RAPAMYCIN COMPLEX 2 SUBUNIT BIT61-RELATED"/>
    <property type="match status" value="1"/>
</dbReference>
<organism evidence="2 3">
    <name type="scientific">Bugula neritina</name>
    <name type="common">Brown bryozoan</name>
    <name type="synonym">Sertularia neritina</name>
    <dbReference type="NCBI Taxonomy" id="10212"/>
    <lineage>
        <taxon>Eukaryota</taxon>
        <taxon>Metazoa</taxon>
        <taxon>Spiralia</taxon>
        <taxon>Lophotrochozoa</taxon>
        <taxon>Bryozoa</taxon>
        <taxon>Gymnolaemata</taxon>
        <taxon>Cheilostomatida</taxon>
        <taxon>Flustrina</taxon>
        <taxon>Buguloidea</taxon>
        <taxon>Bugulidae</taxon>
        <taxon>Bugula</taxon>
    </lineage>
</organism>
<dbReference type="GO" id="GO:0031932">
    <property type="term" value="C:TORC2 complex"/>
    <property type="evidence" value="ECO:0007669"/>
    <property type="project" value="TreeGrafter"/>
</dbReference>
<dbReference type="Proteomes" id="UP000593567">
    <property type="component" value="Unassembled WGS sequence"/>
</dbReference>
<comment type="caution">
    <text evidence="2">The sequence shown here is derived from an EMBL/GenBank/DDBJ whole genome shotgun (WGS) entry which is preliminary data.</text>
</comment>
<evidence type="ECO:0000313" key="2">
    <source>
        <dbReference type="EMBL" id="KAF6036942.1"/>
    </source>
</evidence>
<gene>
    <name evidence="2" type="ORF">EB796_004761</name>
</gene>
<evidence type="ECO:0000256" key="1">
    <source>
        <dbReference type="ARBA" id="ARBA00010453"/>
    </source>
</evidence>
<sequence length="177" mass="19580">MYLPVFTSSTQLLDAGIRIIGGMLANRRGSSAGDLGVSTGNLGDVTGAEDVFSYVQEPEETAKYKSNLPKLYGNELLSVVQKGIIALFQGKSPEDSLISLNSKVKSLIKLDIGEFVVPFYEERILKKGMWIIREDIKEDEGENLLVGLTDIWNNFYRELLPALQVIFSNLALGFCKI</sequence>
<evidence type="ECO:0000313" key="3">
    <source>
        <dbReference type="Proteomes" id="UP000593567"/>
    </source>
</evidence>
<dbReference type="InterPro" id="IPR013745">
    <property type="entry name" value="Bit61/PRR5"/>
</dbReference>